<gene>
    <name evidence="2" type="ORF">PENTCL1PPCAC_13260</name>
</gene>
<keyword evidence="3" id="KW-1185">Reference proteome</keyword>
<feature type="compositionally biased region" description="Polar residues" evidence="1">
    <location>
        <begin position="31"/>
        <end position="42"/>
    </location>
</feature>
<evidence type="ECO:0000313" key="2">
    <source>
        <dbReference type="EMBL" id="GMS91085.1"/>
    </source>
</evidence>
<reference evidence="2" key="1">
    <citation type="submission" date="2023-10" db="EMBL/GenBank/DDBJ databases">
        <title>Genome assembly of Pristionchus species.</title>
        <authorList>
            <person name="Yoshida K."/>
            <person name="Sommer R.J."/>
        </authorList>
    </citation>
    <scope>NUCLEOTIDE SEQUENCE</scope>
    <source>
        <strain evidence="2">RS0144</strain>
    </source>
</reference>
<dbReference type="AlphaFoldDB" id="A0AAV5T6C0"/>
<evidence type="ECO:0000313" key="3">
    <source>
        <dbReference type="Proteomes" id="UP001432027"/>
    </source>
</evidence>
<feature type="region of interest" description="Disordered" evidence="1">
    <location>
        <begin position="27"/>
        <end position="53"/>
    </location>
</feature>
<accession>A0AAV5T6C0</accession>
<dbReference type="Proteomes" id="UP001432027">
    <property type="component" value="Unassembled WGS sequence"/>
</dbReference>
<evidence type="ECO:0000256" key="1">
    <source>
        <dbReference type="SAM" id="MobiDB-lite"/>
    </source>
</evidence>
<protein>
    <submittedName>
        <fullName evidence="2">Uncharacterized protein</fullName>
    </submittedName>
</protein>
<feature type="non-terminal residue" evidence="2">
    <location>
        <position position="90"/>
    </location>
</feature>
<feature type="non-terminal residue" evidence="2">
    <location>
        <position position="1"/>
    </location>
</feature>
<proteinExistence type="predicted"/>
<organism evidence="2 3">
    <name type="scientific">Pristionchus entomophagus</name>
    <dbReference type="NCBI Taxonomy" id="358040"/>
    <lineage>
        <taxon>Eukaryota</taxon>
        <taxon>Metazoa</taxon>
        <taxon>Ecdysozoa</taxon>
        <taxon>Nematoda</taxon>
        <taxon>Chromadorea</taxon>
        <taxon>Rhabditida</taxon>
        <taxon>Rhabditina</taxon>
        <taxon>Diplogasteromorpha</taxon>
        <taxon>Diplogasteroidea</taxon>
        <taxon>Neodiplogasteridae</taxon>
        <taxon>Pristionchus</taxon>
    </lineage>
</organism>
<name>A0AAV5T6C0_9BILA</name>
<comment type="caution">
    <text evidence="2">The sequence shown here is derived from an EMBL/GenBank/DDBJ whole genome shotgun (WGS) entry which is preliminary data.</text>
</comment>
<dbReference type="EMBL" id="BTSX01000003">
    <property type="protein sequence ID" value="GMS91085.1"/>
    <property type="molecule type" value="Genomic_DNA"/>
</dbReference>
<sequence length="90" mass="10129">IHSFLLIPSALFHSEIHRLGAIELETEKGSSRSISRPLMSNESLDDLDGDGEPLAKRVRDELGKRIDQEAENNVVFRKLQNKTTPKCILC</sequence>